<accession>A0A2P6M719</accession>
<dbReference type="InterPro" id="IPR051791">
    <property type="entry name" value="Pra-immunoreactive"/>
</dbReference>
<comment type="subcellular location">
    <subcellularLocation>
        <location evidence="1">Cell membrane</location>
        <topology evidence="1">Multi-pass membrane protein</topology>
    </subcellularLocation>
</comment>
<dbReference type="PANTHER" id="PTHR36115">
    <property type="entry name" value="PROLINE-RICH ANTIGEN HOMOLOG-RELATED"/>
    <property type="match status" value="1"/>
</dbReference>
<evidence type="ECO:0000259" key="7">
    <source>
        <dbReference type="Pfam" id="PF06271"/>
    </source>
</evidence>
<organism evidence="8 9">
    <name type="scientific">Arenimonas caeni</name>
    <dbReference type="NCBI Taxonomy" id="2058085"/>
    <lineage>
        <taxon>Bacteria</taxon>
        <taxon>Pseudomonadati</taxon>
        <taxon>Pseudomonadota</taxon>
        <taxon>Gammaproteobacteria</taxon>
        <taxon>Lysobacterales</taxon>
        <taxon>Lysobacteraceae</taxon>
        <taxon>Arenimonas</taxon>
    </lineage>
</organism>
<protein>
    <recommendedName>
        <fullName evidence="7">RDD domain-containing protein</fullName>
    </recommendedName>
</protein>
<evidence type="ECO:0000313" key="8">
    <source>
        <dbReference type="EMBL" id="PRH81735.1"/>
    </source>
</evidence>
<feature type="domain" description="RDD" evidence="7">
    <location>
        <begin position="3"/>
        <end position="180"/>
    </location>
</feature>
<evidence type="ECO:0000256" key="5">
    <source>
        <dbReference type="ARBA" id="ARBA00023136"/>
    </source>
</evidence>
<dbReference type="EMBL" id="PVLF01000018">
    <property type="protein sequence ID" value="PRH81735.1"/>
    <property type="molecule type" value="Genomic_DNA"/>
</dbReference>
<feature type="transmembrane region" description="Helical" evidence="6">
    <location>
        <begin position="200"/>
        <end position="222"/>
    </location>
</feature>
<dbReference type="Proteomes" id="UP000241736">
    <property type="component" value="Unassembled WGS sequence"/>
</dbReference>
<evidence type="ECO:0000256" key="3">
    <source>
        <dbReference type="ARBA" id="ARBA00022692"/>
    </source>
</evidence>
<keyword evidence="4 6" id="KW-1133">Transmembrane helix</keyword>
<evidence type="ECO:0000313" key="9">
    <source>
        <dbReference type="Proteomes" id="UP000241736"/>
    </source>
</evidence>
<keyword evidence="5 6" id="KW-0472">Membrane</keyword>
<keyword evidence="2" id="KW-1003">Cell membrane</keyword>
<evidence type="ECO:0000256" key="1">
    <source>
        <dbReference type="ARBA" id="ARBA00004651"/>
    </source>
</evidence>
<comment type="caution">
    <text evidence="8">The sequence shown here is derived from an EMBL/GenBank/DDBJ whole genome shotgun (WGS) entry which is preliminary data.</text>
</comment>
<dbReference type="RefSeq" id="WP_106991066.1">
    <property type="nucleotide sequence ID" value="NZ_KZ679095.1"/>
</dbReference>
<feature type="transmembrane region" description="Helical" evidence="6">
    <location>
        <begin position="84"/>
        <end position="111"/>
    </location>
</feature>
<keyword evidence="9" id="KW-1185">Reference proteome</keyword>
<dbReference type="InterPro" id="IPR010432">
    <property type="entry name" value="RDD"/>
</dbReference>
<evidence type="ECO:0000256" key="4">
    <source>
        <dbReference type="ARBA" id="ARBA00022989"/>
    </source>
</evidence>
<reference evidence="8 9" key="1">
    <citation type="submission" date="2018-03" db="EMBL/GenBank/DDBJ databases">
        <title>Arenimonas caeni sp. nov., isolated from activated sludge.</title>
        <authorList>
            <person name="Liu H."/>
        </authorList>
    </citation>
    <scope>NUCLEOTIDE SEQUENCE [LARGE SCALE GENOMIC DNA]</scope>
    <source>
        <strain evidence="9">z29</strain>
    </source>
</reference>
<keyword evidence="3 6" id="KW-0812">Transmembrane</keyword>
<dbReference type="AlphaFoldDB" id="A0A2P6M719"/>
<gene>
    <name evidence="8" type="ORF">C6N40_10945</name>
</gene>
<name>A0A2P6M719_9GAMM</name>
<dbReference type="OrthoDB" id="9793824at2"/>
<evidence type="ECO:0000256" key="2">
    <source>
        <dbReference type="ARBA" id="ARBA00022475"/>
    </source>
</evidence>
<dbReference type="Pfam" id="PF06271">
    <property type="entry name" value="RDD"/>
    <property type="match status" value="1"/>
</dbReference>
<evidence type="ECO:0000256" key="6">
    <source>
        <dbReference type="SAM" id="Phobius"/>
    </source>
</evidence>
<dbReference type="GO" id="GO:0005886">
    <property type="term" value="C:plasma membrane"/>
    <property type="evidence" value="ECO:0007669"/>
    <property type="project" value="UniProtKB-SubCell"/>
</dbReference>
<sequence>MRPAGFWRRYAAYSLDALAPLALSVPLLLGSGRRVLADTDVAMQQVQLRLFELMDQAIAGGGDAGDPLAQLAGWSGDPVLHEGVLALVATWLHGLAVAAAVLFALSALWFVGFEASRWQATPGKRLAGLRVTDVAGHRPAPWRLALRFVAGVPSWLMLHLGHALAGWTKDRRALHDYIAGTRVVLAPGAAEAMPRWARRWLWAQGLALAAAFIAVVAGYALLLAEAVGAGLP</sequence>
<proteinExistence type="predicted"/>